<sequence length="504" mass="55821">MTKDGIKDVVEALKSPLEDGKSFIPVERSNTTFLFLVGQDDHNWKSEFYANEASKRLQAHEKEKPQIICYPEVGHYIEPPTGPCAGLAIMSWLLAYQPIIAKLSLTQESMQRNPVTLRASLRDEKGVLFRAHARYRADAGGELDLARAPALGGSFAGLEPMGLIWAMEPDKPYWRLLKRDVQTPFVVELEVLDGHEPDCGRLLARALHERHFMRPGVRRVPVREGRVRATLFLPPGPGPFPGIIDIYGVGGGLLEYRASLLAGHDFATLALAFYGFEDLPKDCSDIHLDYFEEAVCYMLQHPQVKGPGIGLLGISLGADICLSMASFLKNVSATVSINGSGSSGNTTIHYKQISIPPLGLDLRRIKVTFSGILDIVDIRNDFGVESENPSMIPIERAQGPILFIAGQDDHNWRSDLNVQMASEWLQAHGKKKHQIILYPGTGHYIEPPYFPLCPASTHNLLNKVVLWGGEPRAHSKAQVDAWKQILSFFCQHLGGTHKSVSPKL</sequence>
<name>A0AA41NE35_SCICA</name>
<dbReference type="Gene3D" id="3.40.50.1820">
    <property type="entry name" value="alpha/beta hydrolase"/>
    <property type="match status" value="2"/>
</dbReference>
<evidence type="ECO:0000256" key="3">
    <source>
        <dbReference type="ARBA" id="ARBA00023098"/>
    </source>
</evidence>
<dbReference type="EMBL" id="JAATJV010421593">
    <property type="protein sequence ID" value="MBZ3888174.1"/>
    <property type="molecule type" value="Genomic_DNA"/>
</dbReference>
<dbReference type="GO" id="GO:0006631">
    <property type="term" value="P:fatty acid metabolic process"/>
    <property type="evidence" value="ECO:0007669"/>
    <property type="project" value="UniProtKB-KW"/>
</dbReference>
<evidence type="ECO:0000259" key="4">
    <source>
        <dbReference type="Pfam" id="PF04775"/>
    </source>
</evidence>
<dbReference type="Gene3D" id="2.60.40.2240">
    <property type="entry name" value="Acyl-CoA thioester hydrolase/BAAT N-terminal domain"/>
    <property type="match status" value="1"/>
</dbReference>
<evidence type="ECO:0000256" key="2">
    <source>
        <dbReference type="ARBA" id="ARBA00022832"/>
    </source>
</evidence>
<feature type="domain" description="BAAT/Acyl-CoA thioester hydrolase C-terminal" evidence="5">
    <location>
        <begin position="286"/>
        <end position="494"/>
    </location>
</feature>
<dbReference type="PANTHER" id="PTHR10824">
    <property type="entry name" value="ACYL-COENZYME A THIOESTERASE-RELATED"/>
    <property type="match status" value="1"/>
</dbReference>
<dbReference type="GO" id="GO:0006637">
    <property type="term" value="P:acyl-CoA metabolic process"/>
    <property type="evidence" value="ECO:0007669"/>
    <property type="project" value="TreeGrafter"/>
</dbReference>
<evidence type="ECO:0000313" key="6">
    <source>
        <dbReference type="EMBL" id="MBZ3888174.1"/>
    </source>
</evidence>
<dbReference type="FunFam" id="2.60.40.2240:FF:000001">
    <property type="entry name" value="acyl-coenzyme A thioesterase 4"/>
    <property type="match status" value="1"/>
</dbReference>
<evidence type="ECO:0000313" key="7">
    <source>
        <dbReference type="Proteomes" id="UP001166674"/>
    </source>
</evidence>
<feature type="domain" description="Acyl-CoA thioester hydrolase/bile acid-CoA amino acid N-acetyltransferase" evidence="4">
    <location>
        <begin position="111"/>
        <end position="224"/>
    </location>
</feature>
<comment type="caution">
    <text evidence="6">The sequence shown here is derived from an EMBL/GenBank/DDBJ whole genome shotgun (WGS) entry which is preliminary data.</text>
</comment>
<dbReference type="AlphaFoldDB" id="A0AA41NE35"/>
<keyword evidence="2" id="KW-0276">Fatty acid metabolism</keyword>
<dbReference type="Proteomes" id="UP001166674">
    <property type="component" value="Unassembled WGS sequence"/>
</dbReference>
<dbReference type="InterPro" id="IPR029058">
    <property type="entry name" value="AB_hydrolase_fold"/>
</dbReference>
<proteinExistence type="inferred from homology"/>
<reference evidence="6" key="1">
    <citation type="submission" date="2020-03" db="EMBL/GenBank/DDBJ databases">
        <title>Studies in the Genomics of Life Span.</title>
        <authorList>
            <person name="Glass D."/>
        </authorList>
    </citation>
    <scope>NUCLEOTIDE SEQUENCE</scope>
    <source>
        <strain evidence="6">SUZIE</strain>
        <tissue evidence="6">Muscle</tissue>
    </source>
</reference>
<organism evidence="6 7">
    <name type="scientific">Sciurus carolinensis</name>
    <name type="common">Eastern gray squirrel</name>
    <dbReference type="NCBI Taxonomy" id="30640"/>
    <lineage>
        <taxon>Eukaryota</taxon>
        <taxon>Metazoa</taxon>
        <taxon>Chordata</taxon>
        <taxon>Craniata</taxon>
        <taxon>Vertebrata</taxon>
        <taxon>Euteleostomi</taxon>
        <taxon>Mammalia</taxon>
        <taxon>Eutheria</taxon>
        <taxon>Euarchontoglires</taxon>
        <taxon>Glires</taxon>
        <taxon>Rodentia</taxon>
        <taxon>Sciuromorpha</taxon>
        <taxon>Sciuridae</taxon>
        <taxon>Sciurinae</taxon>
        <taxon>Sciurini</taxon>
        <taxon>Sciurus</taxon>
    </lineage>
</organism>
<dbReference type="FunFam" id="3.40.50.1820:FF:000024">
    <property type="entry name" value="acyl-coenzyme A thioesterase 4"/>
    <property type="match status" value="1"/>
</dbReference>
<comment type="similarity">
    <text evidence="1">Belongs to the C/M/P thioester hydrolase family.</text>
</comment>
<gene>
    <name evidence="6" type="ORF">SUZIE_196635</name>
</gene>
<dbReference type="SUPFAM" id="SSF53474">
    <property type="entry name" value="alpha/beta-Hydrolases"/>
    <property type="match status" value="1"/>
</dbReference>
<dbReference type="Pfam" id="PF04775">
    <property type="entry name" value="Bile_Hydr_Trans"/>
    <property type="match status" value="1"/>
</dbReference>
<dbReference type="PANTHER" id="PTHR10824:SF6">
    <property type="entry name" value="PEROXISOMAL SUCCINYL-COENZYME A THIOESTERASE"/>
    <property type="match status" value="1"/>
</dbReference>
<dbReference type="GO" id="GO:0047617">
    <property type="term" value="F:fatty acyl-CoA hydrolase activity"/>
    <property type="evidence" value="ECO:0007669"/>
    <property type="project" value="TreeGrafter"/>
</dbReference>
<dbReference type="Pfam" id="PF08840">
    <property type="entry name" value="BAAT_C"/>
    <property type="match status" value="2"/>
</dbReference>
<protein>
    <submittedName>
        <fullName evidence="6">Acyl-coenzyme A thioesterase 4</fullName>
    </submittedName>
</protein>
<evidence type="ECO:0000256" key="1">
    <source>
        <dbReference type="ARBA" id="ARBA00006538"/>
    </source>
</evidence>
<evidence type="ECO:0000259" key="5">
    <source>
        <dbReference type="Pfam" id="PF08840"/>
    </source>
</evidence>
<keyword evidence="7" id="KW-1185">Reference proteome</keyword>
<feature type="domain" description="BAAT/Acyl-CoA thioester hydrolase C-terminal" evidence="5">
    <location>
        <begin position="2"/>
        <end position="90"/>
    </location>
</feature>
<keyword evidence="3" id="KW-0443">Lipid metabolism</keyword>
<dbReference type="InterPro" id="IPR006862">
    <property type="entry name" value="Thio_Ohase/aa_AcTrfase"/>
</dbReference>
<accession>A0AA41NE35</accession>
<dbReference type="InterPro" id="IPR014940">
    <property type="entry name" value="BAAT_C"/>
</dbReference>
<dbReference type="InterPro" id="IPR042490">
    <property type="entry name" value="Thio_Ohase/BAAT_N"/>
</dbReference>